<organism evidence="1 2">
    <name type="scientific">Chryseobacterium oranimense</name>
    <dbReference type="NCBI Taxonomy" id="421058"/>
    <lineage>
        <taxon>Bacteria</taxon>
        <taxon>Pseudomonadati</taxon>
        <taxon>Bacteroidota</taxon>
        <taxon>Flavobacteriia</taxon>
        <taxon>Flavobacteriales</taxon>
        <taxon>Weeksellaceae</taxon>
        <taxon>Chryseobacterium group</taxon>
        <taxon>Chryseobacterium</taxon>
    </lineage>
</organism>
<evidence type="ECO:0000313" key="1">
    <source>
        <dbReference type="EMBL" id="SHG89667.1"/>
    </source>
</evidence>
<evidence type="ECO:0008006" key="3">
    <source>
        <dbReference type="Google" id="ProtNLM"/>
    </source>
</evidence>
<sequence>MKKLKRNALKTILGGKKDCRCITITYSDGSVSSNCVTEYCTEISLACAQTECQPVLEL</sequence>
<dbReference type="EMBL" id="FQWT01000002">
    <property type="protein sequence ID" value="SHG89667.1"/>
    <property type="molecule type" value="Genomic_DNA"/>
</dbReference>
<protein>
    <recommendedName>
        <fullName evidence="3">Bacteriocin-type signal sequence-containing protein</fullName>
    </recommendedName>
</protein>
<gene>
    <name evidence="1" type="ORF">SAMN05421866_1473</name>
</gene>
<keyword evidence="2" id="KW-1185">Reference proteome</keyword>
<dbReference type="Proteomes" id="UP000184047">
    <property type="component" value="Unassembled WGS sequence"/>
</dbReference>
<evidence type="ECO:0000313" key="2">
    <source>
        <dbReference type="Proteomes" id="UP000184047"/>
    </source>
</evidence>
<accession>A0A1M5NJN8</accession>
<proteinExistence type="predicted"/>
<name>A0A1M5NJN8_9FLAO</name>
<dbReference type="RefSeq" id="WP_175547490.1">
    <property type="nucleotide sequence ID" value="NZ_CP104203.1"/>
</dbReference>
<dbReference type="AlphaFoldDB" id="A0A1M5NJN8"/>
<reference evidence="2" key="1">
    <citation type="submission" date="2016-11" db="EMBL/GenBank/DDBJ databases">
        <authorList>
            <person name="Varghese N."/>
            <person name="Submissions S."/>
        </authorList>
    </citation>
    <scope>NUCLEOTIDE SEQUENCE [LARGE SCALE GENOMIC DNA]</scope>
    <source>
        <strain evidence="2">DSM 19055</strain>
    </source>
</reference>